<organism evidence="1 2">
    <name type="scientific">Sphingomonas sediminicola</name>
    <dbReference type="NCBI Taxonomy" id="386874"/>
    <lineage>
        <taxon>Bacteria</taxon>
        <taxon>Pseudomonadati</taxon>
        <taxon>Pseudomonadota</taxon>
        <taxon>Alphaproteobacteria</taxon>
        <taxon>Sphingomonadales</taxon>
        <taxon>Sphingomonadaceae</taxon>
        <taxon>Sphingomonas</taxon>
    </lineage>
</organism>
<name>A0ABX6T5Z1_9SPHN</name>
<evidence type="ECO:0000313" key="2">
    <source>
        <dbReference type="Proteomes" id="UP000516105"/>
    </source>
</evidence>
<keyword evidence="2" id="KW-1185">Reference proteome</keyword>
<accession>A0ABX6T5Z1</accession>
<dbReference type="EMBL" id="CP060782">
    <property type="protein sequence ID" value="QNP44964.1"/>
    <property type="molecule type" value="Genomic_DNA"/>
</dbReference>
<proteinExistence type="predicted"/>
<dbReference type="RefSeq" id="WP_187707921.1">
    <property type="nucleotide sequence ID" value="NZ_CP060782.1"/>
</dbReference>
<reference evidence="1 2" key="1">
    <citation type="submission" date="2020-08" db="EMBL/GenBank/DDBJ databases">
        <title>Genome sequence of Sphingomonas sediminicola KACC 15039T.</title>
        <authorList>
            <person name="Hyun D.-W."/>
            <person name="Bae J.-W."/>
        </authorList>
    </citation>
    <scope>NUCLEOTIDE SEQUENCE [LARGE SCALE GENOMIC DNA]</scope>
    <source>
        <strain evidence="1 2">KACC 15039</strain>
    </source>
</reference>
<dbReference type="Proteomes" id="UP000516105">
    <property type="component" value="Chromosome"/>
</dbReference>
<gene>
    <name evidence="1" type="ORF">H9L14_09555</name>
</gene>
<sequence>MHRSEIHRLDPGREYWVPAVVAPHRDWAGAPGCRTGARYLVDRQTFKANRDQFPAFDSQLECLRWIMKNRAYLNRTLPQARVRAVALDRWLLGLE</sequence>
<evidence type="ECO:0000313" key="1">
    <source>
        <dbReference type="EMBL" id="QNP44964.1"/>
    </source>
</evidence>
<protein>
    <submittedName>
        <fullName evidence="1">Uncharacterized protein</fullName>
    </submittedName>
</protein>